<proteinExistence type="predicted"/>
<dbReference type="RefSeq" id="WP_378252089.1">
    <property type="nucleotide sequence ID" value="NZ_JBHSIT010000001.1"/>
</dbReference>
<evidence type="ECO:0000259" key="1">
    <source>
        <dbReference type="Pfam" id="PF13577"/>
    </source>
</evidence>
<gene>
    <name evidence="2" type="ORF">ACFPCY_03565</name>
</gene>
<evidence type="ECO:0000313" key="2">
    <source>
        <dbReference type="EMBL" id="MFC4906386.1"/>
    </source>
</evidence>
<dbReference type="SUPFAM" id="SSF54427">
    <property type="entry name" value="NTF2-like"/>
    <property type="match status" value="1"/>
</dbReference>
<dbReference type="CDD" id="cd00531">
    <property type="entry name" value="NTF2_like"/>
    <property type="match status" value="1"/>
</dbReference>
<dbReference type="InterPro" id="IPR032710">
    <property type="entry name" value="NTF2-like_dom_sf"/>
</dbReference>
<sequence length="146" mass="15986">MNDADRHEITDLVARLGRCLDEKRFEEVRTVFAEDASISTASGAVRGIEALVEKARAVRPAGVFTQSFITNPLIDVDGDTAAVAANLLAVFVDQAEGRGRLFAERYHLTATRTPQGWRISRVAAEPLWEAPLPEVTSHTRTSPART</sequence>
<accession>A0ABV9TS69</accession>
<comment type="caution">
    <text evidence="2">The sequence shown here is derived from an EMBL/GenBank/DDBJ whole genome shotgun (WGS) entry which is preliminary data.</text>
</comment>
<dbReference type="InterPro" id="IPR037401">
    <property type="entry name" value="SnoaL-like"/>
</dbReference>
<dbReference type="Proteomes" id="UP001595872">
    <property type="component" value="Unassembled WGS sequence"/>
</dbReference>
<name>A0ABV9TS69_9ACTN</name>
<reference evidence="3" key="1">
    <citation type="journal article" date="2019" name="Int. J. Syst. Evol. Microbiol.">
        <title>The Global Catalogue of Microorganisms (GCM) 10K type strain sequencing project: providing services to taxonomists for standard genome sequencing and annotation.</title>
        <authorList>
            <consortium name="The Broad Institute Genomics Platform"/>
            <consortium name="The Broad Institute Genome Sequencing Center for Infectious Disease"/>
            <person name="Wu L."/>
            <person name="Ma J."/>
        </authorList>
    </citation>
    <scope>NUCLEOTIDE SEQUENCE [LARGE SCALE GENOMIC DNA]</scope>
    <source>
        <strain evidence="3">KLKA75</strain>
    </source>
</reference>
<dbReference type="EMBL" id="JBHSIT010000001">
    <property type="protein sequence ID" value="MFC4906386.1"/>
    <property type="molecule type" value="Genomic_DNA"/>
</dbReference>
<organism evidence="2 3">
    <name type="scientific">Actinomadura gamaensis</name>
    <dbReference type="NCBI Taxonomy" id="1763541"/>
    <lineage>
        <taxon>Bacteria</taxon>
        <taxon>Bacillati</taxon>
        <taxon>Actinomycetota</taxon>
        <taxon>Actinomycetes</taxon>
        <taxon>Streptosporangiales</taxon>
        <taxon>Thermomonosporaceae</taxon>
        <taxon>Actinomadura</taxon>
    </lineage>
</organism>
<evidence type="ECO:0000313" key="3">
    <source>
        <dbReference type="Proteomes" id="UP001595872"/>
    </source>
</evidence>
<feature type="domain" description="SnoaL-like" evidence="1">
    <location>
        <begin position="4"/>
        <end position="122"/>
    </location>
</feature>
<dbReference type="Gene3D" id="3.10.450.50">
    <property type="match status" value="1"/>
</dbReference>
<keyword evidence="3" id="KW-1185">Reference proteome</keyword>
<protein>
    <submittedName>
        <fullName evidence="2">Nuclear transport factor 2 family protein</fullName>
    </submittedName>
</protein>
<dbReference type="Pfam" id="PF13577">
    <property type="entry name" value="SnoaL_4"/>
    <property type="match status" value="1"/>
</dbReference>